<gene>
    <name evidence="13" type="ORF">CCHLO57077_00014038</name>
</gene>
<protein>
    <recommendedName>
        <fullName evidence="9">L-gulonate 3-dehydrogenase</fullName>
        <ecNumber evidence="8">1.1.1.45</ecNumber>
    </recommendedName>
    <alternativeName>
        <fullName evidence="9">L-gulonate 3-dehydrogenase</fullName>
    </alternativeName>
</protein>
<dbReference type="SUPFAM" id="SSF48179">
    <property type="entry name" value="6-phosphogluconate dehydrogenase C-terminal domain-like"/>
    <property type="match status" value="1"/>
</dbReference>
<evidence type="ECO:0000313" key="14">
    <source>
        <dbReference type="Proteomes" id="UP001160390"/>
    </source>
</evidence>
<comment type="similarity">
    <text evidence="2">Belongs to the 3-hydroxyacyl-CoA dehydrogenase family.</text>
</comment>
<dbReference type="InterPro" id="IPR006108">
    <property type="entry name" value="3HC_DH_C"/>
</dbReference>
<comment type="subcellular location">
    <subcellularLocation>
        <location evidence="1">Cytoplasm</location>
    </subcellularLocation>
</comment>
<dbReference type="SUPFAM" id="SSF51735">
    <property type="entry name" value="NAD(P)-binding Rossmann-fold domains"/>
    <property type="match status" value="1"/>
</dbReference>
<dbReference type="InterPro" id="IPR022694">
    <property type="entry name" value="3-OHacyl-CoA_DH"/>
</dbReference>
<evidence type="ECO:0000256" key="3">
    <source>
        <dbReference type="ARBA" id="ARBA00011738"/>
    </source>
</evidence>
<dbReference type="GO" id="GO:0005737">
    <property type="term" value="C:cytoplasm"/>
    <property type="evidence" value="ECO:0007669"/>
    <property type="project" value="UniProtKB-SubCell"/>
</dbReference>
<dbReference type="GO" id="GO:0006631">
    <property type="term" value="P:fatty acid metabolic process"/>
    <property type="evidence" value="ECO:0007669"/>
    <property type="project" value="InterPro"/>
</dbReference>
<dbReference type="Pfam" id="PF00725">
    <property type="entry name" value="3HCDH"/>
    <property type="match status" value="1"/>
</dbReference>
<evidence type="ECO:0000256" key="7">
    <source>
        <dbReference type="ARBA" id="ARBA00023027"/>
    </source>
</evidence>
<keyword evidence="14" id="KW-1185">Reference proteome</keyword>
<dbReference type="Gene3D" id="1.10.1040.10">
    <property type="entry name" value="N-(1-d-carboxylethyl)-l-norvaline Dehydrogenase, domain 2"/>
    <property type="match status" value="1"/>
</dbReference>
<dbReference type="InterPro" id="IPR008927">
    <property type="entry name" value="6-PGluconate_DH-like_C_sf"/>
</dbReference>
<dbReference type="GO" id="GO:0070403">
    <property type="term" value="F:NAD+ binding"/>
    <property type="evidence" value="ECO:0007669"/>
    <property type="project" value="InterPro"/>
</dbReference>
<dbReference type="GO" id="GO:0050104">
    <property type="term" value="F:L-gulonate 3-dehydrogenase activity"/>
    <property type="evidence" value="ECO:0007669"/>
    <property type="project" value="UniProtKB-EC"/>
</dbReference>
<evidence type="ECO:0000256" key="1">
    <source>
        <dbReference type="ARBA" id="ARBA00004496"/>
    </source>
</evidence>
<evidence type="ECO:0000256" key="9">
    <source>
        <dbReference type="ARBA" id="ARBA00042709"/>
    </source>
</evidence>
<evidence type="ECO:0000259" key="11">
    <source>
        <dbReference type="Pfam" id="PF00725"/>
    </source>
</evidence>
<keyword evidence="4" id="KW-0963">Cytoplasm</keyword>
<evidence type="ECO:0000256" key="4">
    <source>
        <dbReference type="ARBA" id="ARBA00022490"/>
    </source>
</evidence>
<dbReference type="EMBL" id="CABFNP030000464">
    <property type="protein sequence ID" value="CAI6025424.1"/>
    <property type="molecule type" value="Genomic_DNA"/>
</dbReference>
<dbReference type="Pfam" id="PF02737">
    <property type="entry name" value="3HCDH_N"/>
    <property type="match status" value="1"/>
</dbReference>
<dbReference type="PIRSF" id="PIRSF000105">
    <property type="entry name" value="HCDH"/>
    <property type="match status" value="1"/>
</dbReference>
<dbReference type="PANTHER" id="PTHR48075:SF1">
    <property type="entry name" value="LAMBDA-CRYSTALLIN HOMOLOG"/>
    <property type="match status" value="1"/>
</dbReference>
<dbReference type="InterPro" id="IPR036291">
    <property type="entry name" value="NAD(P)-bd_dom_sf"/>
</dbReference>
<dbReference type="InterPro" id="IPR006176">
    <property type="entry name" value="3-OHacyl-CoA_DH_NAD-bd"/>
</dbReference>
<feature type="site" description="Important for catalytic activity" evidence="10">
    <location>
        <position position="141"/>
    </location>
</feature>
<proteinExistence type="inferred from homology"/>
<evidence type="ECO:0000259" key="12">
    <source>
        <dbReference type="Pfam" id="PF02737"/>
    </source>
</evidence>
<dbReference type="PANTHER" id="PTHR48075">
    <property type="entry name" value="3-HYDROXYACYL-COA DEHYDROGENASE FAMILY PROTEIN"/>
    <property type="match status" value="1"/>
</dbReference>
<dbReference type="EC" id="1.1.1.45" evidence="8"/>
<evidence type="ECO:0000256" key="2">
    <source>
        <dbReference type="ARBA" id="ARBA00009463"/>
    </source>
</evidence>
<reference evidence="13" key="1">
    <citation type="submission" date="2023-01" db="EMBL/GenBank/DDBJ databases">
        <authorList>
            <person name="Piombo E."/>
        </authorList>
    </citation>
    <scope>NUCLEOTIDE SEQUENCE</scope>
</reference>
<feature type="domain" description="3-hydroxyacyl-CoA dehydrogenase C-terminal" evidence="11">
    <location>
        <begin position="190"/>
        <end position="258"/>
    </location>
</feature>
<accession>A0AA35LQR2</accession>
<keyword evidence="5" id="KW-0597">Phosphoprotein</keyword>
<feature type="domain" description="3-hydroxyacyl-CoA dehydrogenase NAD binding" evidence="12">
    <location>
        <begin position="8"/>
        <end position="185"/>
    </location>
</feature>
<name>A0AA35LQR2_9HYPO</name>
<comment type="subunit">
    <text evidence="3">Homodimer.</text>
</comment>
<dbReference type="Proteomes" id="UP001160390">
    <property type="component" value="Unassembled WGS sequence"/>
</dbReference>
<keyword evidence="6" id="KW-0560">Oxidoreductase</keyword>
<evidence type="ECO:0000256" key="6">
    <source>
        <dbReference type="ARBA" id="ARBA00023002"/>
    </source>
</evidence>
<dbReference type="Gene3D" id="3.40.50.720">
    <property type="entry name" value="NAD(P)-binding Rossmann-like Domain"/>
    <property type="match status" value="1"/>
</dbReference>
<organism evidence="13 14">
    <name type="scientific">Clonostachys chloroleuca</name>
    <dbReference type="NCBI Taxonomy" id="1926264"/>
    <lineage>
        <taxon>Eukaryota</taxon>
        <taxon>Fungi</taxon>
        <taxon>Dikarya</taxon>
        <taxon>Ascomycota</taxon>
        <taxon>Pezizomycotina</taxon>
        <taxon>Sordariomycetes</taxon>
        <taxon>Hypocreomycetidae</taxon>
        <taxon>Hypocreales</taxon>
        <taxon>Bionectriaceae</taxon>
        <taxon>Clonostachys</taxon>
    </lineage>
</organism>
<evidence type="ECO:0000313" key="13">
    <source>
        <dbReference type="EMBL" id="CAI6025424.1"/>
    </source>
</evidence>
<dbReference type="InterPro" id="IPR013328">
    <property type="entry name" value="6PGD_dom2"/>
</dbReference>
<evidence type="ECO:0000256" key="5">
    <source>
        <dbReference type="ARBA" id="ARBA00022553"/>
    </source>
</evidence>
<evidence type="ECO:0000256" key="8">
    <source>
        <dbReference type="ARBA" id="ARBA00038962"/>
    </source>
</evidence>
<sequence length="317" mass="34942">MSTSKYNVCLIGLGSIGVSFAALHLRYGSGTVTVFDTRSDLKEHIESVLPVYLGCDTDSPKVTDLQSQGRLKVCSSLKEACDEADIIQEQGPEQLDFKRKIWAEIEKAAGPGAQFWTSTSGIAASLQNELMQDQSRLLVVHPFNPPHIMPLIEIVPSPQTSTAAIQFAQRYFTALGSGHRPVVIKKELPGFVGNRIAYIIFREAAYLVKEGVVGVEDLDTILMASLGPRFAVQGPFKAYHMGGGVKGIRGFMDNLSTTIQDVWDSYEYVDLATKKHQNDSAWIEKVVKETESAYGLPTPAEFNSRDIKLREVIDTQK</sequence>
<dbReference type="AlphaFoldDB" id="A0AA35LQR2"/>
<comment type="caution">
    <text evidence="13">The sequence shown here is derived from an EMBL/GenBank/DDBJ whole genome shotgun (WGS) entry which is preliminary data.</text>
</comment>
<evidence type="ECO:0000256" key="10">
    <source>
        <dbReference type="PIRSR" id="PIRSR000105-1"/>
    </source>
</evidence>
<keyword evidence="7" id="KW-0520">NAD</keyword>